<feature type="domain" description="FHA" evidence="1">
    <location>
        <begin position="67"/>
        <end position="116"/>
    </location>
</feature>
<dbReference type="InterPro" id="IPR000253">
    <property type="entry name" value="FHA_dom"/>
</dbReference>
<sequence length="138" mass="14830">MSDVVEDNNIGGAWTLPVSPKPPEVLPRIADAEVARLKGATGGAAIVLLSDMPVDNKLLDMPSDGSYVVGSAATTDLIINHESVGAEHFELVANEGQYKVTNLALLQGTWVNEKRIRSQKLVNKDIIRSGCVEFVFLT</sequence>
<organism evidence="2 3">
    <name type="scientific">Thalassolituus oleivorans MIL-1</name>
    <dbReference type="NCBI Taxonomy" id="1298593"/>
    <lineage>
        <taxon>Bacteria</taxon>
        <taxon>Pseudomonadati</taxon>
        <taxon>Pseudomonadota</taxon>
        <taxon>Gammaproteobacteria</taxon>
        <taxon>Oceanospirillales</taxon>
        <taxon>Oceanospirillaceae</taxon>
        <taxon>Thalassolituus</taxon>
    </lineage>
</organism>
<dbReference type="Pfam" id="PF00498">
    <property type="entry name" value="FHA"/>
    <property type="match status" value="1"/>
</dbReference>
<evidence type="ECO:0000313" key="2">
    <source>
        <dbReference type="EMBL" id="CCU74046.1"/>
    </source>
</evidence>
<dbReference type="GeneID" id="79178356"/>
<protein>
    <recommendedName>
        <fullName evidence="1">FHA domain-containing protein</fullName>
    </recommendedName>
</protein>
<keyword evidence="3" id="KW-1185">Reference proteome</keyword>
<accession>M5E9X9</accession>
<dbReference type="KEGG" id="tol:TOL_3663"/>
<dbReference type="AlphaFoldDB" id="M5E9X9"/>
<reference evidence="2 3" key="1">
    <citation type="journal article" date="2013" name="Genome Announc.">
        <title>Genome Sequence of Thalassolituus oleivorans MIL-1 (DSM 14913T).</title>
        <authorList>
            <person name="Golyshin P.N."/>
            <person name="Werner J."/>
            <person name="Chernikova T.N."/>
            <person name="Tran H."/>
            <person name="Ferrer M."/>
            <person name="Yakimov M.M."/>
            <person name="Teeling H."/>
            <person name="Golyshina O.V."/>
        </authorList>
    </citation>
    <scope>NUCLEOTIDE SEQUENCE [LARGE SCALE GENOMIC DNA]</scope>
    <source>
        <strain evidence="2 3">MIL-1</strain>
    </source>
</reference>
<dbReference type="PATRIC" id="fig|1298593.3.peg.3540"/>
<evidence type="ECO:0000259" key="1">
    <source>
        <dbReference type="PROSITE" id="PS50006"/>
    </source>
</evidence>
<dbReference type="SUPFAM" id="SSF49879">
    <property type="entry name" value="SMAD/FHA domain"/>
    <property type="match status" value="1"/>
</dbReference>
<name>M5E9X9_9GAMM</name>
<dbReference type="PROSITE" id="PS50006">
    <property type="entry name" value="FHA_DOMAIN"/>
    <property type="match status" value="1"/>
</dbReference>
<evidence type="ECO:0000313" key="3">
    <source>
        <dbReference type="Proteomes" id="UP000011866"/>
    </source>
</evidence>
<dbReference type="CDD" id="cd00060">
    <property type="entry name" value="FHA"/>
    <property type="match status" value="1"/>
</dbReference>
<dbReference type="InterPro" id="IPR008984">
    <property type="entry name" value="SMAD_FHA_dom_sf"/>
</dbReference>
<proteinExistence type="predicted"/>
<dbReference type="Gene3D" id="2.60.200.20">
    <property type="match status" value="1"/>
</dbReference>
<dbReference type="HOGENOM" id="CLU_1854268_0_0_6"/>
<dbReference type="EMBL" id="HF680312">
    <property type="protein sequence ID" value="CCU74046.1"/>
    <property type="molecule type" value="Genomic_DNA"/>
</dbReference>
<dbReference type="eggNOG" id="COG1716">
    <property type="taxonomic scope" value="Bacteria"/>
</dbReference>
<dbReference type="Proteomes" id="UP000011866">
    <property type="component" value="Chromosome"/>
</dbReference>
<gene>
    <name evidence="2" type="ORF">TOL_3663</name>
</gene>
<dbReference type="RefSeq" id="WP_015488746.1">
    <property type="nucleotide sequence ID" value="NC_020888.1"/>
</dbReference>